<organism evidence="1 2">
    <name type="scientific">Gigaspora margarita</name>
    <dbReference type="NCBI Taxonomy" id="4874"/>
    <lineage>
        <taxon>Eukaryota</taxon>
        <taxon>Fungi</taxon>
        <taxon>Fungi incertae sedis</taxon>
        <taxon>Mucoromycota</taxon>
        <taxon>Glomeromycotina</taxon>
        <taxon>Glomeromycetes</taxon>
        <taxon>Diversisporales</taxon>
        <taxon>Gigasporaceae</taxon>
        <taxon>Gigaspora</taxon>
    </lineage>
</organism>
<reference evidence="1 2" key="1">
    <citation type="submission" date="2021-06" db="EMBL/GenBank/DDBJ databases">
        <authorList>
            <person name="Kallberg Y."/>
            <person name="Tangrot J."/>
            <person name="Rosling A."/>
        </authorList>
    </citation>
    <scope>NUCLEOTIDE SEQUENCE [LARGE SCALE GENOMIC DNA]</scope>
    <source>
        <strain evidence="1 2">120-4 pot B 10/14</strain>
    </source>
</reference>
<evidence type="ECO:0000313" key="1">
    <source>
        <dbReference type="EMBL" id="CAG8839773.1"/>
    </source>
</evidence>
<dbReference type="Proteomes" id="UP000789901">
    <property type="component" value="Unassembled WGS sequence"/>
</dbReference>
<proteinExistence type="predicted"/>
<dbReference type="EMBL" id="CAJVQB010061223">
    <property type="protein sequence ID" value="CAG8839773.1"/>
    <property type="molecule type" value="Genomic_DNA"/>
</dbReference>
<protein>
    <submittedName>
        <fullName evidence="1">23151_t:CDS:1</fullName>
    </submittedName>
</protein>
<accession>A0ABN7WSH8</accession>
<comment type="caution">
    <text evidence="1">The sequence shown here is derived from an EMBL/GenBank/DDBJ whole genome shotgun (WGS) entry which is preliminary data.</text>
</comment>
<evidence type="ECO:0000313" key="2">
    <source>
        <dbReference type="Proteomes" id="UP000789901"/>
    </source>
</evidence>
<keyword evidence="2" id="KW-1185">Reference proteome</keyword>
<sequence>MPTNAKDTDKLLAKVILPNYTPPMDKDKIFSNELGLIIEKENLPISFLTKRQTVTNDIIIEVVVVNSLH</sequence>
<name>A0ABN7WSH8_GIGMA</name>
<gene>
    <name evidence="1" type="ORF">GMARGA_LOCUS34597</name>
</gene>